<dbReference type="InterPro" id="IPR003423">
    <property type="entry name" value="OMP_efflux"/>
</dbReference>
<keyword evidence="5" id="KW-0812">Transmembrane</keyword>
<keyword evidence="3" id="KW-0813">Transport</keyword>
<evidence type="ECO:0000256" key="5">
    <source>
        <dbReference type="ARBA" id="ARBA00022692"/>
    </source>
</evidence>
<comment type="similarity">
    <text evidence="2">Belongs to the outer membrane factor (OMF) (TC 1.B.17) family.</text>
</comment>
<sequence>MKEARQFARLWVAGLVCTAAVGSAVMACAQSGYPSQNPSSTTNPFYGSVTAHAISDEPLKLSLDDAIRRGFENNLGLREAQSGEKLFQGEKNQALQEFLPTINLSGGTGVFQHNLAAQGFGPGVLKQFGSLFPNGLPTGVSLITKDDLTQGQLSLSQTLFSGVVIAGWKAAGAAAKSAYFQKMSARGEVVQQVATAYLRAIADASEVDNATALTKSDEVALQHAHDAHVAGTVANLEELRARVQLQSQQQALIAAQNAEEKDLILLKREIGIDPGQKIVLIDPAPYTDLAEQTPAEVRAIAYKNRQDYQNLQNQVIEVRALHSAYKAQRLPSLSFSGYYGVDKVNGSPSHGVFNAVGTLNVPIFREASIRGEVDASAAQLASINAQLDDLRGKIDQQVRSALLDADAAKKLVDVAKSNVDLATQALNDETDRVSAGVDDNLPLVTAQSSLASAQTNYVRSLYQYNLAKLALARAAGVIELQYRAYLGR</sequence>
<dbReference type="GO" id="GO:1990281">
    <property type="term" value="C:efflux pump complex"/>
    <property type="evidence" value="ECO:0007669"/>
    <property type="project" value="TreeGrafter"/>
</dbReference>
<gene>
    <name evidence="9" type="ORF">P8935_00575</name>
</gene>
<accession>A0AAU7DJ13</accession>
<feature type="chain" id="PRO_5043436754" evidence="8">
    <location>
        <begin position="30"/>
        <end position="488"/>
    </location>
</feature>
<evidence type="ECO:0000256" key="7">
    <source>
        <dbReference type="ARBA" id="ARBA00023237"/>
    </source>
</evidence>
<keyword evidence="8" id="KW-0732">Signal</keyword>
<evidence type="ECO:0000313" key="9">
    <source>
        <dbReference type="EMBL" id="XBH17839.1"/>
    </source>
</evidence>
<name>A0AAU7DJ13_9BACT</name>
<dbReference type="RefSeq" id="WP_348263064.1">
    <property type="nucleotide sequence ID" value="NZ_CP121196.1"/>
</dbReference>
<dbReference type="SUPFAM" id="SSF56954">
    <property type="entry name" value="Outer membrane efflux proteins (OEP)"/>
    <property type="match status" value="1"/>
</dbReference>
<evidence type="ECO:0000256" key="3">
    <source>
        <dbReference type="ARBA" id="ARBA00022448"/>
    </source>
</evidence>
<comment type="subcellular location">
    <subcellularLocation>
        <location evidence="1">Cell outer membrane</location>
    </subcellularLocation>
</comment>
<dbReference type="InterPro" id="IPR051906">
    <property type="entry name" value="TolC-like"/>
</dbReference>
<dbReference type="Gene3D" id="1.20.1600.10">
    <property type="entry name" value="Outer membrane efflux proteins (OEP)"/>
    <property type="match status" value="1"/>
</dbReference>
<dbReference type="PANTHER" id="PTHR30026:SF20">
    <property type="entry name" value="OUTER MEMBRANE PROTEIN TOLC"/>
    <property type="match status" value="1"/>
</dbReference>
<dbReference type="GO" id="GO:0015562">
    <property type="term" value="F:efflux transmembrane transporter activity"/>
    <property type="evidence" value="ECO:0007669"/>
    <property type="project" value="InterPro"/>
</dbReference>
<evidence type="ECO:0000256" key="8">
    <source>
        <dbReference type="SAM" id="SignalP"/>
    </source>
</evidence>
<dbReference type="PANTHER" id="PTHR30026">
    <property type="entry name" value="OUTER MEMBRANE PROTEIN TOLC"/>
    <property type="match status" value="1"/>
</dbReference>
<dbReference type="EMBL" id="CP121196">
    <property type="protein sequence ID" value="XBH17839.1"/>
    <property type="molecule type" value="Genomic_DNA"/>
</dbReference>
<evidence type="ECO:0000256" key="1">
    <source>
        <dbReference type="ARBA" id="ARBA00004442"/>
    </source>
</evidence>
<dbReference type="AlphaFoldDB" id="A0AAU7DJ13"/>
<dbReference type="Pfam" id="PF02321">
    <property type="entry name" value="OEP"/>
    <property type="match status" value="2"/>
</dbReference>
<organism evidence="9">
    <name type="scientific">Telmatobacter sp. DSM 110680</name>
    <dbReference type="NCBI Taxonomy" id="3036704"/>
    <lineage>
        <taxon>Bacteria</taxon>
        <taxon>Pseudomonadati</taxon>
        <taxon>Acidobacteriota</taxon>
        <taxon>Terriglobia</taxon>
        <taxon>Terriglobales</taxon>
        <taxon>Acidobacteriaceae</taxon>
        <taxon>Telmatobacter</taxon>
    </lineage>
</organism>
<feature type="signal peptide" evidence="8">
    <location>
        <begin position="1"/>
        <end position="29"/>
    </location>
</feature>
<keyword evidence="7" id="KW-0998">Cell outer membrane</keyword>
<evidence type="ECO:0000256" key="6">
    <source>
        <dbReference type="ARBA" id="ARBA00023136"/>
    </source>
</evidence>
<dbReference type="PROSITE" id="PS51257">
    <property type="entry name" value="PROKAR_LIPOPROTEIN"/>
    <property type="match status" value="1"/>
</dbReference>
<keyword evidence="6" id="KW-0472">Membrane</keyword>
<evidence type="ECO:0000256" key="2">
    <source>
        <dbReference type="ARBA" id="ARBA00007613"/>
    </source>
</evidence>
<keyword evidence="4" id="KW-1134">Transmembrane beta strand</keyword>
<reference evidence="9" key="1">
    <citation type="submission" date="2023-03" db="EMBL/GenBank/DDBJ databases">
        <title>Edaphobacter sp.</title>
        <authorList>
            <person name="Huber K.J."/>
            <person name="Papendorf J."/>
            <person name="Pilke C."/>
            <person name="Bunk B."/>
            <person name="Sproeer C."/>
            <person name="Pester M."/>
        </authorList>
    </citation>
    <scope>NUCLEOTIDE SEQUENCE</scope>
    <source>
        <strain evidence="9">DSM 110680</strain>
    </source>
</reference>
<proteinExistence type="inferred from homology"/>
<dbReference type="GO" id="GO:0015288">
    <property type="term" value="F:porin activity"/>
    <property type="evidence" value="ECO:0007669"/>
    <property type="project" value="TreeGrafter"/>
</dbReference>
<evidence type="ECO:0000256" key="4">
    <source>
        <dbReference type="ARBA" id="ARBA00022452"/>
    </source>
</evidence>
<protein>
    <submittedName>
        <fullName evidence="9">TolC family protein</fullName>
    </submittedName>
</protein>
<dbReference type="GO" id="GO:0009279">
    <property type="term" value="C:cell outer membrane"/>
    <property type="evidence" value="ECO:0007669"/>
    <property type="project" value="UniProtKB-SubCell"/>
</dbReference>